<name>A0AAJ0ANB4_9PEZI</name>
<dbReference type="EMBL" id="JAHMHR010000017">
    <property type="protein sequence ID" value="KAK1676409.1"/>
    <property type="molecule type" value="Genomic_DNA"/>
</dbReference>
<evidence type="ECO:0000256" key="5">
    <source>
        <dbReference type="SAM" id="MobiDB-lite"/>
    </source>
</evidence>
<keyword evidence="1" id="KW-0479">Metal-binding</keyword>
<feature type="region of interest" description="Disordered" evidence="5">
    <location>
        <begin position="1"/>
        <end position="28"/>
    </location>
</feature>
<evidence type="ECO:0000313" key="8">
    <source>
        <dbReference type="Proteomes" id="UP001224890"/>
    </source>
</evidence>
<feature type="domain" description="C2H2-type" evidence="6">
    <location>
        <begin position="63"/>
        <end position="92"/>
    </location>
</feature>
<dbReference type="Pfam" id="PF00096">
    <property type="entry name" value="zf-C2H2"/>
    <property type="match status" value="2"/>
</dbReference>
<dbReference type="Gene3D" id="3.30.160.60">
    <property type="entry name" value="Classic Zinc Finger"/>
    <property type="match status" value="3"/>
</dbReference>
<dbReference type="GO" id="GO:0000981">
    <property type="term" value="F:DNA-binding transcription factor activity, RNA polymerase II-specific"/>
    <property type="evidence" value="ECO:0007669"/>
    <property type="project" value="TreeGrafter"/>
</dbReference>
<dbReference type="PANTHER" id="PTHR23235:SF120">
    <property type="entry name" value="KRUPPEL-LIKE FACTOR 15"/>
    <property type="match status" value="1"/>
</dbReference>
<dbReference type="GO" id="GO:0000978">
    <property type="term" value="F:RNA polymerase II cis-regulatory region sequence-specific DNA binding"/>
    <property type="evidence" value="ECO:0007669"/>
    <property type="project" value="TreeGrafter"/>
</dbReference>
<feature type="domain" description="C2H2-type" evidence="6">
    <location>
        <begin position="94"/>
        <end position="120"/>
    </location>
</feature>
<reference evidence="7" key="1">
    <citation type="submission" date="2021-06" db="EMBL/GenBank/DDBJ databases">
        <title>Comparative genomics, transcriptomics and evolutionary studies reveal genomic signatures of adaptation to plant cell wall in hemibiotrophic fungi.</title>
        <authorList>
            <consortium name="DOE Joint Genome Institute"/>
            <person name="Baroncelli R."/>
            <person name="Diaz J.F."/>
            <person name="Benocci T."/>
            <person name="Peng M."/>
            <person name="Battaglia E."/>
            <person name="Haridas S."/>
            <person name="Andreopoulos W."/>
            <person name="Labutti K."/>
            <person name="Pangilinan J."/>
            <person name="Floch G.L."/>
            <person name="Makela M.R."/>
            <person name="Henrissat B."/>
            <person name="Grigoriev I.V."/>
            <person name="Crouch J.A."/>
            <person name="De Vries R.P."/>
            <person name="Sukno S.A."/>
            <person name="Thon M.R."/>
        </authorList>
    </citation>
    <scope>NUCLEOTIDE SEQUENCE</scope>
    <source>
        <strain evidence="7">CBS 193.32</strain>
    </source>
</reference>
<sequence length="120" mass="13678">MDAEKYAQEAMQTGHIPPDMLPDLSAPQQRQQLQYVCTDPGCTRSYGKRHELNRHMRKHSKPCACSVESCAERFADKKSLDRHQATHGIGRDSLDCPDCTKKFTRADNLSRHQQNKHSKG</sequence>
<dbReference type="Proteomes" id="UP001224890">
    <property type="component" value="Unassembled WGS sequence"/>
</dbReference>
<accession>A0AAJ0ANB4</accession>
<dbReference type="RefSeq" id="XP_060430412.1">
    <property type="nucleotide sequence ID" value="XM_060565321.1"/>
</dbReference>
<evidence type="ECO:0000313" key="7">
    <source>
        <dbReference type="EMBL" id="KAK1676409.1"/>
    </source>
</evidence>
<dbReference type="InterPro" id="IPR013087">
    <property type="entry name" value="Znf_C2H2_type"/>
</dbReference>
<proteinExistence type="predicted"/>
<dbReference type="GeneID" id="85449847"/>
<dbReference type="GO" id="GO:0008270">
    <property type="term" value="F:zinc ion binding"/>
    <property type="evidence" value="ECO:0007669"/>
    <property type="project" value="UniProtKB-KW"/>
</dbReference>
<evidence type="ECO:0000256" key="4">
    <source>
        <dbReference type="PROSITE-ProRule" id="PRU00042"/>
    </source>
</evidence>
<dbReference type="InterPro" id="IPR036236">
    <property type="entry name" value="Znf_C2H2_sf"/>
</dbReference>
<dbReference type="PANTHER" id="PTHR23235">
    <property type="entry name" value="KRUEPPEL-LIKE TRANSCRIPTION FACTOR"/>
    <property type="match status" value="1"/>
</dbReference>
<dbReference type="SMART" id="SM00355">
    <property type="entry name" value="ZnF_C2H2"/>
    <property type="match status" value="3"/>
</dbReference>
<dbReference type="PROSITE" id="PS50157">
    <property type="entry name" value="ZINC_FINGER_C2H2_2"/>
    <property type="match status" value="3"/>
</dbReference>
<keyword evidence="2 4" id="KW-0863">Zinc-finger</keyword>
<keyword evidence="3" id="KW-0862">Zinc</keyword>
<dbReference type="SUPFAM" id="SSF57667">
    <property type="entry name" value="beta-beta-alpha zinc fingers"/>
    <property type="match status" value="2"/>
</dbReference>
<dbReference type="PROSITE" id="PS00028">
    <property type="entry name" value="ZINC_FINGER_C2H2_1"/>
    <property type="match status" value="2"/>
</dbReference>
<organism evidence="7 8">
    <name type="scientific">Colletotrichum godetiae</name>
    <dbReference type="NCBI Taxonomy" id="1209918"/>
    <lineage>
        <taxon>Eukaryota</taxon>
        <taxon>Fungi</taxon>
        <taxon>Dikarya</taxon>
        <taxon>Ascomycota</taxon>
        <taxon>Pezizomycotina</taxon>
        <taxon>Sordariomycetes</taxon>
        <taxon>Hypocreomycetidae</taxon>
        <taxon>Glomerellales</taxon>
        <taxon>Glomerellaceae</taxon>
        <taxon>Colletotrichum</taxon>
        <taxon>Colletotrichum acutatum species complex</taxon>
    </lineage>
</organism>
<feature type="domain" description="C2H2-type" evidence="6">
    <location>
        <begin position="35"/>
        <end position="60"/>
    </location>
</feature>
<protein>
    <recommendedName>
        <fullName evidence="6">C2H2-type domain-containing protein</fullName>
    </recommendedName>
</protein>
<evidence type="ECO:0000259" key="6">
    <source>
        <dbReference type="PROSITE" id="PS50157"/>
    </source>
</evidence>
<evidence type="ECO:0000256" key="2">
    <source>
        <dbReference type="ARBA" id="ARBA00022771"/>
    </source>
</evidence>
<dbReference type="AlphaFoldDB" id="A0AAJ0ANB4"/>
<evidence type="ECO:0000256" key="1">
    <source>
        <dbReference type="ARBA" id="ARBA00022723"/>
    </source>
</evidence>
<comment type="caution">
    <text evidence="7">The sequence shown here is derived from an EMBL/GenBank/DDBJ whole genome shotgun (WGS) entry which is preliminary data.</text>
</comment>
<keyword evidence="8" id="KW-1185">Reference proteome</keyword>
<gene>
    <name evidence="7" type="ORF">BDP55DRAFT_103874</name>
</gene>
<evidence type="ECO:0000256" key="3">
    <source>
        <dbReference type="ARBA" id="ARBA00022833"/>
    </source>
</evidence>